<comment type="caution">
    <text evidence="1">The sequence shown here is derived from an EMBL/GenBank/DDBJ whole genome shotgun (WGS) entry which is preliminary data.</text>
</comment>
<sequence>RCCHLPPGRREMKRNGNDLCVLLMEFRSRCLGTTFVTFCQFLNDFLSDAEKQKRLLLKNHSRIIAFCFNLFLALATIRLHVDTRAACEVLVISLKNSCVCICSQKPSLQQLCEQGYNAYCSSCMKAQFKEFASPPAAPERRQHLQRLTCGSAAQTIRATFDEILGGPSAHTVSRSCIESIDLEPYDLCDVGKHGRNHESKILLFKYVLCLFCVSMSE</sequence>
<dbReference type="Proteomes" id="UP001059041">
    <property type="component" value="Linkage Group LG19"/>
</dbReference>
<name>A0A9W7TD63_TRIRA</name>
<reference evidence="1" key="1">
    <citation type="submission" date="2021-02" db="EMBL/GenBank/DDBJ databases">
        <title>Comparative genomics reveals that relaxation of natural selection precedes convergent phenotypic evolution of cavefish.</title>
        <authorList>
            <person name="Peng Z."/>
        </authorList>
    </citation>
    <scope>NUCLEOTIDE SEQUENCE</scope>
    <source>
        <tissue evidence="1">Muscle</tissue>
    </source>
</reference>
<protein>
    <submittedName>
        <fullName evidence="1">Uncharacterized protein</fullName>
    </submittedName>
</protein>
<dbReference type="AlphaFoldDB" id="A0A9W7TD63"/>
<proteinExistence type="predicted"/>
<gene>
    <name evidence="1" type="ORF">IRJ41_023455</name>
</gene>
<evidence type="ECO:0000313" key="2">
    <source>
        <dbReference type="Proteomes" id="UP001059041"/>
    </source>
</evidence>
<evidence type="ECO:0000313" key="1">
    <source>
        <dbReference type="EMBL" id="KAI7796405.1"/>
    </source>
</evidence>
<dbReference type="EMBL" id="JAFHDT010000019">
    <property type="protein sequence ID" value="KAI7796405.1"/>
    <property type="molecule type" value="Genomic_DNA"/>
</dbReference>
<keyword evidence="2" id="KW-1185">Reference proteome</keyword>
<organism evidence="1 2">
    <name type="scientific">Triplophysa rosa</name>
    <name type="common">Cave loach</name>
    <dbReference type="NCBI Taxonomy" id="992332"/>
    <lineage>
        <taxon>Eukaryota</taxon>
        <taxon>Metazoa</taxon>
        <taxon>Chordata</taxon>
        <taxon>Craniata</taxon>
        <taxon>Vertebrata</taxon>
        <taxon>Euteleostomi</taxon>
        <taxon>Actinopterygii</taxon>
        <taxon>Neopterygii</taxon>
        <taxon>Teleostei</taxon>
        <taxon>Ostariophysi</taxon>
        <taxon>Cypriniformes</taxon>
        <taxon>Nemacheilidae</taxon>
        <taxon>Triplophysa</taxon>
    </lineage>
</organism>
<feature type="non-terminal residue" evidence="1">
    <location>
        <position position="217"/>
    </location>
</feature>
<accession>A0A9W7TD63</accession>